<comment type="caution">
    <text evidence="3">The sequence shown here is derived from an EMBL/GenBank/DDBJ whole genome shotgun (WGS) entry which is preliminary data.</text>
</comment>
<dbReference type="SUPFAM" id="SSF52499">
    <property type="entry name" value="Isochorismatase-like hydrolases"/>
    <property type="match status" value="1"/>
</dbReference>
<dbReference type="EMBL" id="BAAAUV010000042">
    <property type="protein sequence ID" value="GAA3240766.1"/>
    <property type="molecule type" value="Genomic_DNA"/>
</dbReference>
<proteinExistence type="predicted"/>
<evidence type="ECO:0000313" key="3">
    <source>
        <dbReference type="EMBL" id="GAA3240766.1"/>
    </source>
</evidence>
<reference evidence="4" key="1">
    <citation type="journal article" date="2019" name="Int. J. Syst. Evol. Microbiol.">
        <title>The Global Catalogue of Microorganisms (GCM) 10K type strain sequencing project: providing services to taxonomists for standard genome sequencing and annotation.</title>
        <authorList>
            <consortium name="The Broad Institute Genomics Platform"/>
            <consortium name="The Broad Institute Genome Sequencing Center for Infectious Disease"/>
            <person name="Wu L."/>
            <person name="Ma J."/>
        </authorList>
    </citation>
    <scope>NUCLEOTIDE SEQUENCE [LARGE SCALE GENOMIC DNA]</scope>
    <source>
        <strain evidence="4">JCM 9377</strain>
    </source>
</reference>
<dbReference type="InterPro" id="IPR050272">
    <property type="entry name" value="Isochorismatase-like_hydrls"/>
</dbReference>
<accession>A0ABP6QPV0</accession>
<dbReference type="RefSeq" id="WP_344839085.1">
    <property type="nucleotide sequence ID" value="NZ_BAAAUV010000042.1"/>
</dbReference>
<sequence length="208" mass="22432">MERLKRALVVIDVQNEHVAGALPIGFPETSGSLPQIGRAMDTAHLSDVPIAVIQHSAPPEFALFARGSRAWRLHPVVTSRPYDKLIEKAYPSTFTGTDFDWWLADNDVDTLTLAGFMTNICLDATAREAAQRGLAVEILSDASGTLAMSNRAGWASAERLHESTLISLHARFSAVATTAEWIAAVRSGEPLPQPDLIASTELGRGVAF</sequence>
<dbReference type="PANTHER" id="PTHR43540:SF6">
    <property type="entry name" value="ISOCHORISMATASE-LIKE DOMAIN-CONTAINING PROTEIN"/>
    <property type="match status" value="1"/>
</dbReference>
<keyword evidence="1 3" id="KW-0378">Hydrolase</keyword>
<name>A0ABP6QPV0_9ACTN</name>
<dbReference type="PANTHER" id="PTHR43540">
    <property type="entry name" value="PEROXYUREIDOACRYLATE/UREIDOACRYLATE AMIDOHYDROLASE-RELATED"/>
    <property type="match status" value="1"/>
</dbReference>
<evidence type="ECO:0000313" key="4">
    <source>
        <dbReference type="Proteomes" id="UP001501237"/>
    </source>
</evidence>
<dbReference type="Pfam" id="PF00857">
    <property type="entry name" value="Isochorismatase"/>
    <property type="match status" value="1"/>
</dbReference>
<evidence type="ECO:0000259" key="2">
    <source>
        <dbReference type="Pfam" id="PF00857"/>
    </source>
</evidence>
<dbReference type="InterPro" id="IPR036380">
    <property type="entry name" value="Isochorismatase-like_sf"/>
</dbReference>
<gene>
    <name evidence="3" type="ORF">GCM10010468_77660</name>
</gene>
<dbReference type="GO" id="GO:0016787">
    <property type="term" value="F:hydrolase activity"/>
    <property type="evidence" value="ECO:0007669"/>
    <property type="project" value="UniProtKB-KW"/>
</dbReference>
<keyword evidence="4" id="KW-1185">Reference proteome</keyword>
<organism evidence="3 4">
    <name type="scientific">Actinocorallia longicatena</name>
    <dbReference type="NCBI Taxonomy" id="111803"/>
    <lineage>
        <taxon>Bacteria</taxon>
        <taxon>Bacillati</taxon>
        <taxon>Actinomycetota</taxon>
        <taxon>Actinomycetes</taxon>
        <taxon>Streptosporangiales</taxon>
        <taxon>Thermomonosporaceae</taxon>
        <taxon>Actinocorallia</taxon>
    </lineage>
</organism>
<protein>
    <submittedName>
        <fullName evidence="3">Cysteine hydrolase family protein</fullName>
    </submittedName>
</protein>
<dbReference type="Gene3D" id="3.40.50.850">
    <property type="entry name" value="Isochorismatase-like"/>
    <property type="match status" value="1"/>
</dbReference>
<dbReference type="Proteomes" id="UP001501237">
    <property type="component" value="Unassembled WGS sequence"/>
</dbReference>
<evidence type="ECO:0000256" key="1">
    <source>
        <dbReference type="ARBA" id="ARBA00022801"/>
    </source>
</evidence>
<feature type="domain" description="Isochorismatase-like" evidence="2">
    <location>
        <begin position="7"/>
        <end position="179"/>
    </location>
</feature>
<dbReference type="InterPro" id="IPR000868">
    <property type="entry name" value="Isochorismatase-like_dom"/>
</dbReference>